<sequence length="299" mass="32889">MINAWAITTRDNKKDEKDCDIVFKPAAARLRDAYTGGYSEFSNGLPYPRNRDDLLKKIENMAGGLDLFAYFGHGYNTQLGGHILTPDDINKMADALKPKLKPGASVVFYSCLAGSPGGLTTSLNDRIGLGVWVYGHTTAAHSFKNPDVSEVHNGDGPKFRLFANMLGPSLRAAWIESLTYTDLWLRFPLMQHADIIKEVNAVRLVGTWSLPGGAKYVFDWPIKNGTYDTEASLCVNPNGTVKDAAGRTGRWEIDDDLVLSWGNREEIWVMPIAPEGQRIKSGVGVAKRIARGKFGKIQG</sequence>
<dbReference type="Proteomes" id="UP001596060">
    <property type="component" value="Unassembled WGS sequence"/>
</dbReference>
<organism evidence="1 2">
    <name type="scientific">Bosea massiliensis</name>
    <dbReference type="NCBI Taxonomy" id="151419"/>
    <lineage>
        <taxon>Bacteria</taxon>
        <taxon>Pseudomonadati</taxon>
        <taxon>Pseudomonadota</taxon>
        <taxon>Alphaproteobacteria</taxon>
        <taxon>Hyphomicrobiales</taxon>
        <taxon>Boseaceae</taxon>
        <taxon>Bosea</taxon>
    </lineage>
</organism>
<keyword evidence="2" id="KW-1185">Reference proteome</keyword>
<gene>
    <name evidence="1" type="ORF">ACFPN9_06560</name>
</gene>
<reference evidence="2" key="1">
    <citation type="journal article" date="2019" name="Int. J. Syst. Evol. Microbiol.">
        <title>The Global Catalogue of Microorganisms (GCM) 10K type strain sequencing project: providing services to taxonomists for standard genome sequencing and annotation.</title>
        <authorList>
            <consortium name="The Broad Institute Genomics Platform"/>
            <consortium name="The Broad Institute Genome Sequencing Center for Infectious Disease"/>
            <person name="Wu L."/>
            <person name="Ma J."/>
        </authorList>
    </citation>
    <scope>NUCLEOTIDE SEQUENCE [LARGE SCALE GENOMIC DNA]</scope>
    <source>
        <strain evidence="2">CCUG 43117</strain>
    </source>
</reference>
<dbReference type="RefSeq" id="WP_156446468.1">
    <property type="nucleotide sequence ID" value="NZ_JBHSLU010000010.1"/>
</dbReference>
<name>A0ABW0NXY2_9HYPH</name>
<comment type="caution">
    <text evidence="1">The sequence shown here is derived from an EMBL/GenBank/DDBJ whole genome shotgun (WGS) entry which is preliminary data.</text>
</comment>
<proteinExistence type="predicted"/>
<dbReference type="EMBL" id="JBHSLU010000010">
    <property type="protein sequence ID" value="MFC5504918.1"/>
    <property type="molecule type" value="Genomic_DNA"/>
</dbReference>
<evidence type="ECO:0008006" key="3">
    <source>
        <dbReference type="Google" id="ProtNLM"/>
    </source>
</evidence>
<evidence type="ECO:0000313" key="2">
    <source>
        <dbReference type="Proteomes" id="UP001596060"/>
    </source>
</evidence>
<protein>
    <recommendedName>
        <fullName evidence="3">Gingipain domain-containing protein</fullName>
    </recommendedName>
</protein>
<evidence type="ECO:0000313" key="1">
    <source>
        <dbReference type="EMBL" id="MFC5504918.1"/>
    </source>
</evidence>
<accession>A0ABW0NXY2</accession>